<reference evidence="2 3" key="1">
    <citation type="submission" date="2020-02" db="EMBL/GenBank/DDBJ databases">
        <title>Draft genome sequence of Haematococcus lacustris strain NIES-144.</title>
        <authorList>
            <person name="Morimoto D."/>
            <person name="Nakagawa S."/>
            <person name="Yoshida T."/>
            <person name="Sawayama S."/>
        </authorList>
    </citation>
    <scope>NUCLEOTIDE SEQUENCE [LARGE SCALE GENOMIC DNA]</scope>
    <source>
        <strain evidence="2 3">NIES-144</strain>
    </source>
</reference>
<keyword evidence="3" id="KW-1185">Reference proteome</keyword>
<proteinExistence type="predicted"/>
<evidence type="ECO:0000256" key="1">
    <source>
        <dbReference type="SAM" id="SignalP"/>
    </source>
</evidence>
<name>A0A6A0A8C1_HAELA</name>
<feature type="chain" id="PRO_5025541351" description="Secreted protein" evidence="1">
    <location>
        <begin position="18"/>
        <end position="86"/>
    </location>
</feature>
<evidence type="ECO:0008006" key="4">
    <source>
        <dbReference type="Google" id="ProtNLM"/>
    </source>
</evidence>
<protein>
    <recommendedName>
        <fullName evidence="4">Secreted protein</fullName>
    </recommendedName>
</protein>
<evidence type="ECO:0000313" key="3">
    <source>
        <dbReference type="Proteomes" id="UP000485058"/>
    </source>
</evidence>
<sequence>MLEALVLLDLPDLLCLAQLIAGQQQPQRRPLPLLSALAAEACTASGEALLSGGSPQHLLQLLALQAELLEACRQQSHKPSTAALTW</sequence>
<keyword evidence="1" id="KW-0732">Signal</keyword>
<dbReference type="EMBL" id="BLLF01004059">
    <property type="protein sequence ID" value="GFH28836.1"/>
    <property type="molecule type" value="Genomic_DNA"/>
</dbReference>
<dbReference type="AlphaFoldDB" id="A0A6A0A8C1"/>
<organism evidence="2 3">
    <name type="scientific">Haematococcus lacustris</name>
    <name type="common">Green alga</name>
    <name type="synonym">Haematococcus pluvialis</name>
    <dbReference type="NCBI Taxonomy" id="44745"/>
    <lineage>
        <taxon>Eukaryota</taxon>
        <taxon>Viridiplantae</taxon>
        <taxon>Chlorophyta</taxon>
        <taxon>core chlorophytes</taxon>
        <taxon>Chlorophyceae</taxon>
        <taxon>CS clade</taxon>
        <taxon>Chlamydomonadales</taxon>
        <taxon>Haematococcaceae</taxon>
        <taxon>Haematococcus</taxon>
    </lineage>
</organism>
<evidence type="ECO:0000313" key="2">
    <source>
        <dbReference type="EMBL" id="GFH28836.1"/>
    </source>
</evidence>
<dbReference type="Proteomes" id="UP000485058">
    <property type="component" value="Unassembled WGS sequence"/>
</dbReference>
<feature type="non-terminal residue" evidence="2">
    <location>
        <position position="86"/>
    </location>
</feature>
<gene>
    <name evidence="2" type="ORF">HaLaN_27389</name>
</gene>
<feature type="non-terminal residue" evidence="2">
    <location>
        <position position="1"/>
    </location>
</feature>
<accession>A0A6A0A8C1</accession>
<feature type="signal peptide" evidence="1">
    <location>
        <begin position="1"/>
        <end position="17"/>
    </location>
</feature>
<comment type="caution">
    <text evidence="2">The sequence shown here is derived from an EMBL/GenBank/DDBJ whole genome shotgun (WGS) entry which is preliminary data.</text>
</comment>